<dbReference type="SUPFAM" id="SSF55804">
    <property type="entry name" value="Phoshotransferase/anion transport protein"/>
    <property type="match status" value="1"/>
</dbReference>
<evidence type="ECO:0000256" key="2">
    <source>
        <dbReference type="ARBA" id="ARBA00022553"/>
    </source>
</evidence>
<dbReference type="GO" id="GO:0016020">
    <property type="term" value="C:membrane"/>
    <property type="evidence" value="ECO:0007669"/>
    <property type="project" value="InterPro"/>
</dbReference>
<keyword evidence="2" id="KW-0597">Phosphoprotein</keyword>
<reference evidence="8" key="1">
    <citation type="submission" date="2016-10" db="EMBL/GenBank/DDBJ databases">
        <authorList>
            <person name="Varghese N."/>
            <person name="Submissions S."/>
        </authorList>
    </citation>
    <scope>NUCLEOTIDE SEQUENCE [LARGE SCALE GENOMIC DNA]</scope>
    <source>
        <strain evidence="8">DSM 21620</strain>
    </source>
</reference>
<dbReference type="PANTHER" id="PTHR47738">
    <property type="entry name" value="PTS SYSTEM FRUCTOSE-LIKE EIIA COMPONENT-RELATED"/>
    <property type="match status" value="1"/>
</dbReference>
<dbReference type="InterPro" id="IPR002178">
    <property type="entry name" value="PTS_EIIA_type-2_dom"/>
</dbReference>
<dbReference type="NCBIfam" id="TIGR00848">
    <property type="entry name" value="fruA"/>
    <property type="match status" value="1"/>
</dbReference>
<dbReference type="PANTHER" id="PTHR47738:SF2">
    <property type="entry name" value="PTS SYSTEM FRUCTOSE-LIKE EIIA COMPONENT"/>
    <property type="match status" value="1"/>
</dbReference>
<organism evidence="7 8">
    <name type="scientific">Terribacillus halophilus</name>
    <dbReference type="NCBI Taxonomy" id="361279"/>
    <lineage>
        <taxon>Bacteria</taxon>
        <taxon>Bacillati</taxon>
        <taxon>Bacillota</taxon>
        <taxon>Bacilli</taxon>
        <taxon>Bacillales</taxon>
        <taxon>Bacillaceae</taxon>
        <taxon>Terribacillus</taxon>
    </lineage>
</organism>
<dbReference type="Pfam" id="PF00359">
    <property type="entry name" value="PTS_EIIA_2"/>
    <property type="match status" value="1"/>
</dbReference>
<dbReference type="CDD" id="cd00211">
    <property type="entry name" value="PTS_IIA_fru"/>
    <property type="match status" value="1"/>
</dbReference>
<dbReference type="STRING" id="361279.SAMN05421663_102395"/>
<keyword evidence="1" id="KW-0813">Transport</keyword>
<dbReference type="Gene3D" id="3.40.930.10">
    <property type="entry name" value="Mannitol-specific EII, Chain A"/>
    <property type="match status" value="1"/>
</dbReference>
<evidence type="ECO:0000256" key="1">
    <source>
        <dbReference type="ARBA" id="ARBA00022448"/>
    </source>
</evidence>
<keyword evidence="8" id="KW-1185">Reference proteome</keyword>
<dbReference type="InterPro" id="IPR004715">
    <property type="entry name" value="PTS_IIA_fruc"/>
</dbReference>
<evidence type="ECO:0000256" key="5">
    <source>
        <dbReference type="ARBA" id="ARBA00022683"/>
    </source>
</evidence>
<dbReference type="InterPro" id="IPR016152">
    <property type="entry name" value="PTrfase/Anion_transptr"/>
</dbReference>
<name>A0A1G6LI80_9BACI</name>
<dbReference type="InterPro" id="IPR051541">
    <property type="entry name" value="PTS_SugarTrans_NitroReg"/>
</dbReference>
<dbReference type="PROSITE" id="PS51094">
    <property type="entry name" value="PTS_EIIA_TYPE_2"/>
    <property type="match status" value="1"/>
</dbReference>
<feature type="domain" description="PTS EIIA type-2" evidence="6">
    <location>
        <begin position="12"/>
        <end position="157"/>
    </location>
</feature>
<protein>
    <submittedName>
        <fullName evidence="7">PTS system, fructose-specific IIA component</fullName>
    </submittedName>
</protein>
<accession>A0A1G6LI80</accession>
<evidence type="ECO:0000256" key="3">
    <source>
        <dbReference type="ARBA" id="ARBA00022597"/>
    </source>
</evidence>
<evidence type="ECO:0000256" key="4">
    <source>
        <dbReference type="ARBA" id="ARBA00022679"/>
    </source>
</evidence>
<proteinExistence type="predicted"/>
<evidence type="ECO:0000259" key="6">
    <source>
        <dbReference type="PROSITE" id="PS51094"/>
    </source>
</evidence>
<keyword evidence="5" id="KW-0598">Phosphotransferase system</keyword>
<sequence>MSMRIDELEFSKVISEDLIQLDLKATSKIEVIEELTNLLYVNGFISDEEGFIKDVMYRENEGVTGLEKGIAIPHGKSAYVLKTSIAIGRTKKQIEWESMDGNPINIIILFAVKDTDKTTTHIKLLQKVAVLLSDEEKIEQFQILQTKEEILHLLSRNL</sequence>
<keyword evidence="3" id="KW-0762">Sugar transport</keyword>
<dbReference type="GO" id="GO:0008982">
    <property type="term" value="F:protein-N(PI)-phosphohistidine-sugar phosphotransferase activity"/>
    <property type="evidence" value="ECO:0007669"/>
    <property type="project" value="InterPro"/>
</dbReference>
<evidence type="ECO:0000313" key="8">
    <source>
        <dbReference type="Proteomes" id="UP000198666"/>
    </source>
</evidence>
<dbReference type="GO" id="GO:0009401">
    <property type="term" value="P:phosphoenolpyruvate-dependent sugar phosphotransferase system"/>
    <property type="evidence" value="ECO:0007669"/>
    <property type="project" value="UniProtKB-KW"/>
</dbReference>
<evidence type="ECO:0000313" key="7">
    <source>
        <dbReference type="EMBL" id="SDC42929.1"/>
    </source>
</evidence>
<keyword evidence="4" id="KW-0808">Transferase</keyword>
<gene>
    <name evidence="7" type="ORF">SAMN05421663_102395</name>
</gene>
<dbReference type="Proteomes" id="UP000198666">
    <property type="component" value="Unassembled WGS sequence"/>
</dbReference>
<dbReference type="AlphaFoldDB" id="A0A1G6LI80"/>
<dbReference type="EMBL" id="FMZB01000002">
    <property type="protein sequence ID" value="SDC42929.1"/>
    <property type="molecule type" value="Genomic_DNA"/>
</dbReference>